<reference evidence="3 4" key="1">
    <citation type="submission" date="2019-08" db="EMBL/GenBank/DDBJ databases">
        <title>Five species of Acinetobacter isolated from floral nectar and animal pollinators.</title>
        <authorList>
            <person name="Hendry T.A."/>
        </authorList>
    </citation>
    <scope>NUCLEOTIDE SEQUENCE [LARGE SCALE GENOMIC DNA]</scope>
    <source>
        <strain evidence="3 4">MD18.27</strain>
    </source>
</reference>
<comment type="caution">
    <text evidence="3">The sequence shown here is derived from an EMBL/GenBank/DDBJ whole genome shotgun (WGS) entry which is preliminary data.</text>
</comment>
<evidence type="ECO:0000313" key="4">
    <source>
        <dbReference type="Proteomes" id="UP001339883"/>
    </source>
</evidence>
<evidence type="ECO:0000256" key="1">
    <source>
        <dbReference type="SAM" id="Phobius"/>
    </source>
</evidence>
<dbReference type="EMBL" id="VTDN01000001">
    <property type="protein sequence ID" value="MEB5475464.1"/>
    <property type="molecule type" value="Genomic_DNA"/>
</dbReference>
<dbReference type="PANTHER" id="PTHR48090:SF8">
    <property type="entry name" value="GLYCOSYLTRANSFERASE CSBB-RELATED"/>
    <property type="match status" value="1"/>
</dbReference>
<dbReference type="CDD" id="cd04187">
    <property type="entry name" value="DPM1_like_bac"/>
    <property type="match status" value="1"/>
</dbReference>
<sequence length="313" mass="35257">MSRENPFLSCIVPAFNESENLQKFIPALAKTLEAENIQFEILVVDDGSEDNSIATLSSMLDKYPLRILELSRNFGKEAALSAGIDHVSDRHLALLIDADFQHPLDAIPTMLSLWKEGYDMVYGIRNRNTESPLKKFLTNIYYKILNFSSDIEIPENAGDFRLLDRKVVTALKALPEKNRYMKGLFAWVGFKSIGIHFSELERENGQTHFNIKALFNLTLAGLTGFSNLPLRLCMGFGALLACCSMSYGIWIIIETLFQGIDVPGWATLIVAISLLGGIQLLFLGIVGEYISRIYTETKGRPQYIIAQEHHHHR</sequence>
<dbReference type="InterPro" id="IPR001173">
    <property type="entry name" value="Glyco_trans_2-like"/>
</dbReference>
<dbReference type="InterPro" id="IPR029044">
    <property type="entry name" value="Nucleotide-diphossugar_trans"/>
</dbReference>
<dbReference type="Proteomes" id="UP001339883">
    <property type="component" value="Unassembled WGS sequence"/>
</dbReference>
<keyword evidence="4" id="KW-1185">Reference proteome</keyword>
<accession>A0ABU6DNN5</accession>
<dbReference type="RefSeq" id="WP_325774134.1">
    <property type="nucleotide sequence ID" value="NZ_VTDN01000001.1"/>
</dbReference>
<dbReference type="SUPFAM" id="SSF53448">
    <property type="entry name" value="Nucleotide-diphospho-sugar transferases"/>
    <property type="match status" value="1"/>
</dbReference>
<dbReference type="Pfam" id="PF00535">
    <property type="entry name" value="Glycos_transf_2"/>
    <property type="match status" value="1"/>
</dbReference>
<evidence type="ECO:0000313" key="3">
    <source>
        <dbReference type="EMBL" id="MEB5475464.1"/>
    </source>
</evidence>
<dbReference type="PANTHER" id="PTHR48090">
    <property type="entry name" value="UNDECAPRENYL-PHOSPHATE 4-DEOXY-4-FORMAMIDO-L-ARABINOSE TRANSFERASE-RELATED"/>
    <property type="match status" value="1"/>
</dbReference>
<gene>
    <name evidence="3" type="ORF">I2F25_00105</name>
</gene>
<feature type="transmembrane region" description="Helical" evidence="1">
    <location>
        <begin position="232"/>
        <end position="253"/>
    </location>
</feature>
<feature type="transmembrane region" description="Helical" evidence="1">
    <location>
        <begin position="265"/>
        <end position="290"/>
    </location>
</feature>
<evidence type="ECO:0000259" key="2">
    <source>
        <dbReference type="Pfam" id="PF00535"/>
    </source>
</evidence>
<keyword evidence="1" id="KW-0812">Transmembrane</keyword>
<organism evidence="3 4">
    <name type="scientific">Acinetobacter pollinis</name>
    <dbReference type="NCBI Taxonomy" id="2605270"/>
    <lineage>
        <taxon>Bacteria</taxon>
        <taxon>Pseudomonadati</taxon>
        <taxon>Pseudomonadota</taxon>
        <taxon>Gammaproteobacteria</taxon>
        <taxon>Moraxellales</taxon>
        <taxon>Moraxellaceae</taxon>
        <taxon>Acinetobacter</taxon>
    </lineage>
</organism>
<dbReference type="Gene3D" id="3.90.550.10">
    <property type="entry name" value="Spore Coat Polysaccharide Biosynthesis Protein SpsA, Chain A"/>
    <property type="match status" value="1"/>
</dbReference>
<keyword evidence="1" id="KW-0472">Membrane</keyword>
<keyword evidence="1" id="KW-1133">Transmembrane helix</keyword>
<proteinExistence type="predicted"/>
<protein>
    <submittedName>
        <fullName evidence="3">Glycosyltransferase family 2 protein</fullName>
    </submittedName>
</protein>
<dbReference type="InterPro" id="IPR050256">
    <property type="entry name" value="Glycosyltransferase_2"/>
</dbReference>
<name>A0ABU6DNN5_9GAMM</name>
<feature type="domain" description="Glycosyltransferase 2-like" evidence="2">
    <location>
        <begin position="9"/>
        <end position="168"/>
    </location>
</feature>